<feature type="coiled-coil region" evidence="1">
    <location>
        <begin position="82"/>
        <end position="109"/>
    </location>
</feature>
<proteinExistence type="predicted"/>
<dbReference type="GO" id="GO:0005886">
    <property type="term" value="C:plasma membrane"/>
    <property type="evidence" value="ECO:0007669"/>
    <property type="project" value="TreeGrafter"/>
</dbReference>
<reference evidence="3" key="1">
    <citation type="journal article" date="2011" name="Environ. Microbiol.">
        <title>Genomic insights into the metabolic potential of the polycyclic aromatic hydrocarbon degrading sulfate-reducing Deltaproteobacterium N47.</title>
        <authorList>
            <person name="Bergmann F."/>
            <person name="Selesi D."/>
            <person name="Weinmaier T."/>
            <person name="Tischler P."/>
            <person name="Rattei T."/>
            <person name="Meckenstock R.U."/>
        </authorList>
    </citation>
    <scope>NUCLEOTIDE SEQUENCE</scope>
</reference>
<keyword evidence="2" id="KW-0812">Transmembrane</keyword>
<dbReference type="SUPFAM" id="SSF111369">
    <property type="entry name" value="HlyD-like secretion proteins"/>
    <property type="match status" value="2"/>
</dbReference>
<keyword evidence="2" id="KW-1133">Transmembrane helix</keyword>
<dbReference type="Gene3D" id="2.40.30.170">
    <property type="match status" value="1"/>
</dbReference>
<protein>
    <submittedName>
        <fullName evidence="3">Uncharacterized protein yhiI</fullName>
    </submittedName>
</protein>
<accession>E1YLP8</accession>
<evidence type="ECO:0000313" key="3">
    <source>
        <dbReference type="EMBL" id="CBX31031.1"/>
    </source>
</evidence>
<dbReference type="PANTHER" id="PTHR30438">
    <property type="entry name" value="36 KDA ANTIGEN-RELATED"/>
    <property type="match status" value="1"/>
</dbReference>
<dbReference type="AlphaFoldDB" id="E1YLP8"/>
<feature type="coiled-coil region" evidence="1">
    <location>
        <begin position="183"/>
        <end position="210"/>
    </location>
</feature>
<dbReference type="Gene3D" id="2.40.50.100">
    <property type="match status" value="1"/>
</dbReference>
<keyword evidence="1" id="KW-0175">Coiled coil</keyword>
<keyword evidence="2" id="KW-0472">Membrane</keyword>
<name>E1YLP8_9BACT</name>
<dbReference type="Gene3D" id="1.10.287.470">
    <property type="entry name" value="Helix hairpin bin"/>
    <property type="match status" value="1"/>
</dbReference>
<sequence>MNTLIKKMSTRFIVILILAASAFGLWWILKPRDPDSNFASGNGRVEATEIDVAAKAAGRIKEIFVDEGDMVKAGQVAARMDTQVLTANLIQAQAQVRQAQNAKATAQAIVAQRESEKATAHAIAVQRESELLVAQKKLQRSEILVAEHAVSAQEVDDDSARMQSAKAAFVAAQSQVIAAQSSIEAARSQVIQAQSAIEAALANVERINAEIDDSILKAPRDGRVQYRIVQPGEVVGSGGKVVSLVDLEDVYMTFFLPERAAGKLAIGSDVRIIVDAAPQYVVPAKISYVASIAQFTPKTVETASERQKLVFRVKAKIDPSLLKQYKEQVKTGLPGVAYVRLNQDIPWPENLNVRLPQ</sequence>
<evidence type="ECO:0000256" key="2">
    <source>
        <dbReference type="SAM" id="Phobius"/>
    </source>
</evidence>
<gene>
    <name evidence="3" type="ORF">N47_E45430</name>
</gene>
<dbReference type="FunFam" id="2.40.50.100:FF:000077">
    <property type="entry name" value="Glycoside hydrolase family 43"/>
    <property type="match status" value="1"/>
</dbReference>
<dbReference type="EMBL" id="FR695877">
    <property type="protein sequence ID" value="CBX31031.1"/>
    <property type="molecule type" value="Genomic_DNA"/>
</dbReference>
<dbReference type="PRINTS" id="PR01490">
    <property type="entry name" value="RTXTOXIND"/>
</dbReference>
<evidence type="ECO:0000256" key="1">
    <source>
        <dbReference type="SAM" id="Coils"/>
    </source>
</evidence>
<dbReference type="PANTHER" id="PTHR30438:SF2">
    <property type="entry name" value="MEMBRANE PROTEIN"/>
    <property type="match status" value="1"/>
</dbReference>
<feature type="transmembrane region" description="Helical" evidence="2">
    <location>
        <begin position="12"/>
        <end position="29"/>
    </location>
</feature>
<organism evidence="3">
    <name type="scientific">uncultured Desulfobacterium sp</name>
    <dbReference type="NCBI Taxonomy" id="201089"/>
    <lineage>
        <taxon>Bacteria</taxon>
        <taxon>Pseudomonadati</taxon>
        <taxon>Thermodesulfobacteriota</taxon>
        <taxon>Desulfobacteria</taxon>
        <taxon>Desulfobacterales</taxon>
        <taxon>Desulfobacteriaceae</taxon>
        <taxon>Desulfobacterium</taxon>
        <taxon>environmental samples</taxon>
    </lineage>
</organism>